<evidence type="ECO:0000256" key="2">
    <source>
        <dbReference type="ARBA" id="ARBA00023002"/>
    </source>
</evidence>
<organism evidence="3 4">
    <name type="scientific">Kitasatospora kazusensis</name>
    <dbReference type="NCBI Taxonomy" id="407974"/>
    <lineage>
        <taxon>Bacteria</taxon>
        <taxon>Bacillati</taxon>
        <taxon>Actinomycetota</taxon>
        <taxon>Actinomycetes</taxon>
        <taxon>Kitasatosporales</taxon>
        <taxon>Streptomycetaceae</taxon>
        <taxon>Kitasatospora</taxon>
    </lineage>
</organism>
<comment type="similarity">
    <text evidence="1">Belongs to the short-chain dehydrogenases/reductases (SDR) family.</text>
</comment>
<dbReference type="InterPro" id="IPR020904">
    <property type="entry name" value="Sc_DH/Rdtase_CS"/>
</dbReference>
<dbReference type="PRINTS" id="PR00081">
    <property type="entry name" value="GDHRDH"/>
</dbReference>
<protein>
    <submittedName>
        <fullName evidence="3">A-factor type gamma-butyrolactone 6-reductase ScbB</fullName>
    </submittedName>
</protein>
<evidence type="ECO:0000313" key="3">
    <source>
        <dbReference type="EMBL" id="GAA2142766.1"/>
    </source>
</evidence>
<dbReference type="SUPFAM" id="SSF51735">
    <property type="entry name" value="NAD(P)-binding Rossmann-fold domains"/>
    <property type="match status" value="1"/>
</dbReference>
<dbReference type="PROSITE" id="PS00061">
    <property type="entry name" value="ADH_SHORT"/>
    <property type="match status" value="1"/>
</dbReference>
<dbReference type="Pfam" id="PF13561">
    <property type="entry name" value="adh_short_C2"/>
    <property type="match status" value="1"/>
</dbReference>
<dbReference type="PANTHER" id="PTHR43639">
    <property type="entry name" value="OXIDOREDUCTASE, SHORT-CHAIN DEHYDROGENASE/REDUCTASE FAMILY (AFU_ORTHOLOGUE AFUA_5G02870)"/>
    <property type="match status" value="1"/>
</dbReference>
<dbReference type="InterPro" id="IPR036291">
    <property type="entry name" value="NAD(P)-bd_dom_sf"/>
</dbReference>
<proteinExistence type="inferred from homology"/>
<dbReference type="EMBL" id="BAAANT010000013">
    <property type="protein sequence ID" value="GAA2142766.1"/>
    <property type="molecule type" value="Genomic_DNA"/>
</dbReference>
<evidence type="ECO:0000256" key="1">
    <source>
        <dbReference type="ARBA" id="ARBA00006484"/>
    </source>
</evidence>
<name>A0ABN2ZIH0_9ACTN</name>
<evidence type="ECO:0000313" key="4">
    <source>
        <dbReference type="Proteomes" id="UP001422759"/>
    </source>
</evidence>
<reference evidence="3 4" key="1">
    <citation type="journal article" date="2019" name="Int. J. Syst. Evol. Microbiol.">
        <title>The Global Catalogue of Microorganisms (GCM) 10K type strain sequencing project: providing services to taxonomists for standard genome sequencing and annotation.</title>
        <authorList>
            <consortium name="The Broad Institute Genomics Platform"/>
            <consortium name="The Broad Institute Genome Sequencing Center for Infectious Disease"/>
            <person name="Wu L."/>
            <person name="Ma J."/>
        </authorList>
    </citation>
    <scope>NUCLEOTIDE SEQUENCE [LARGE SCALE GENOMIC DNA]</scope>
    <source>
        <strain evidence="3 4">JCM 14560</strain>
    </source>
</reference>
<sequence length="244" mass="25836">MTGASRGIGRGIARRLARDGALVAVHYGGNEPAARETLALIEQDGGRAFPVQVELGVPGDAEAVYRRFDEALEGLGERPGLDILVNNAGMSVSASIHEVTSENFDRLVAVNAKAPLFLIQHGLRRMRDGGRIVNVSSVATRIAFPSGVPYAMTKGAVETLTLALAKELGERGITVNVVLPGFVATDMNARRRTTPEAMAELAAMSVFDRVGDPKDVADIVAFLAADDSRWITGQRIDASGGTQL</sequence>
<dbReference type="PANTHER" id="PTHR43639:SF1">
    <property type="entry name" value="SHORT-CHAIN DEHYDROGENASE_REDUCTASE FAMILY PROTEIN"/>
    <property type="match status" value="1"/>
</dbReference>
<dbReference type="Proteomes" id="UP001422759">
    <property type="component" value="Unassembled WGS sequence"/>
</dbReference>
<keyword evidence="4" id="KW-1185">Reference proteome</keyword>
<dbReference type="Gene3D" id="3.40.50.720">
    <property type="entry name" value="NAD(P)-binding Rossmann-like Domain"/>
    <property type="match status" value="1"/>
</dbReference>
<dbReference type="InterPro" id="IPR002347">
    <property type="entry name" value="SDR_fam"/>
</dbReference>
<comment type="caution">
    <text evidence="3">The sequence shown here is derived from an EMBL/GenBank/DDBJ whole genome shotgun (WGS) entry which is preliminary data.</text>
</comment>
<gene>
    <name evidence="3" type="primary">scbB</name>
    <name evidence="3" type="ORF">GCM10009760_28290</name>
</gene>
<dbReference type="PRINTS" id="PR00080">
    <property type="entry name" value="SDRFAMILY"/>
</dbReference>
<keyword evidence="2" id="KW-0560">Oxidoreductase</keyword>
<accession>A0ABN2ZIH0</accession>